<dbReference type="Proteomes" id="UP001239909">
    <property type="component" value="Unassembled WGS sequence"/>
</dbReference>
<dbReference type="Pfam" id="PF00082">
    <property type="entry name" value="Peptidase_S8"/>
    <property type="match status" value="1"/>
</dbReference>
<dbReference type="InterPro" id="IPR000209">
    <property type="entry name" value="Peptidase_S8/S53_dom"/>
</dbReference>
<dbReference type="InterPro" id="IPR022398">
    <property type="entry name" value="Peptidase_S8_His-AS"/>
</dbReference>
<keyword evidence="6" id="KW-0732">Signal</keyword>
<evidence type="ECO:0000256" key="1">
    <source>
        <dbReference type="ARBA" id="ARBA00011073"/>
    </source>
</evidence>
<dbReference type="InterPro" id="IPR036852">
    <property type="entry name" value="Peptidase_S8/S53_dom_sf"/>
</dbReference>
<feature type="chain" id="PRO_5046932395" evidence="6">
    <location>
        <begin position="22"/>
        <end position="395"/>
    </location>
</feature>
<organism evidence="8 9">
    <name type="scientific">Paralimibaculum aggregatum</name>
    <dbReference type="NCBI Taxonomy" id="3036245"/>
    <lineage>
        <taxon>Bacteria</taxon>
        <taxon>Pseudomonadati</taxon>
        <taxon>Pseudomonadota</taxon>
        <taxon>Alphaproteobacteria</taxon>
        <taxon>Rhodobacterales</taxon>
        <taxon>Paracoccaceae</taxon>
        <taxon>Paralimibaculum</taxon>
    </lineage>
</organism>
<evidence type="ECO:0000256" key="3">
    <source>
        <dbReference type="ARBA" id="ARBA00022801"/>
    </source>
</evidence>
<sequence>MRAPRLLAGLALGLLVGCADATAPPAPAQPPWLLPAATEVADARHLIVTVPLDEPEALAQVAAALAAAHPIRLVAEWPLASIQVHCFVFRVTGGDRDAAVAALARDARVRTVQPMAAFETLARGAPRDLRALQDGLAALEAGRLHGIVTGRGVRVGVVDTWPDGAHPDLAGRIAMARDFVGAVDAPEPPPERHGTAVAGVIAAGGRSGQGLLGVAPEAELYALRACWERRPGGPGTCSSFSLARALNFAIAREVAVLNLSLGGPHDDLLAELVAAALSRGMVVVAATGEGPAPRFPASAEGVLAVAAGTGGAEALGAPGRDILSAAPGGAYDFYSGSSIAAAHVAGLAALLRELSPAAGPARIGRALSAREAKPVTACAAAMALAPERAGAACGG</sequence>
<dbReference type="InterPro" id="IPR050131">
    <property type="entry name" value="Peptidase_S8_subtilisin-like"/>
</dbReference>
<comment type="similarity">
    <text evidence="1 5">Belongs to the peptidase S8 family.</text>
</comment>
<comment type="caution">
    <text evidence="8">The sequence shown here is derived from an EMBL/GenBank/DDBJ whole genome shotgun (WGS) entry which is preliminary data.</text>
</comment>
<dbReference type="PRINTS" id="PR00723">
    <property type="entry name" value="SUBTILISIN"/>
</dbReference>
<evidence type="ECO:0000259" key="7">
    <source>
        <dbReference type="Pfam" id="PF00082"/>
    </source>
</evidence>
<keyword evidence="3 5" id="KW-0378">Hydrolase</keyword>
<dbReference type="Gene3D" id="3.40.50.200">
    <property type="entry name" value="Peptidase S8/S53 domain"/>
    <property type="match status" value="1"/>
</dbReference>
<evidence type="ECO:0000256" key="5">
    <source>
        <dbReference type="PROSITE-ProRule" id="PRU01240"/>
    </source>
</evidence>
<dbReference type="PANTHER" id="PTHR43806:SF11">
    <property type="entry name" value="CEREVISIN-RELATED"/>
    <property type="match status" value="1"/>
</dbReference>
<dbReference type="InterPro" id="IPR015500">
    <property type="entry name" value="Peptidase_S8_subtilisin-rel"/>
</dbReference>
<dbReference type="RefSeq" id="WP_285673754.1">
    <property type="nucleotide sequence ID" value="NZ_BSYI01000040.1"/>
</dbReference>
<dbReference type="SUPFAM" id="SSF52743">
    <property type="entry name" value="Subtilisin-like"/>
    <property type="match status" value="1"/>
</dbReference>
<accession>A0ABQ6LNB6</accession>
<evidence type="ECO:0000313" key="8">
    <source>
        <dbReference type="EMBL" id="GMG84663.1"/>
    </source>
</evidence>
<feature type="active site" description="Charge relay system" evidence="5">
    <location>
        <position position="193"/>
    </location>
</feature>
<evidence type="ECO:0000256" key="4">
    <source>
        <dbReference type="ARBA" id="ARBA00022825"/>
    </source>
</evidence>
<proteinExistence type="inferred from homology"/>
<dbReference type="PROSITE" id="PS00137">
    <property type="entry name" value="SUBTILASE_HIS"/>
    <property type="match status" value="1"/>
</dbReference>
<dbReference type="PROSITE" id="PS51257">
    <property type="entry name" value="PROKAR_LIPOPROTEIN"/>
    <property type="match status" value="1"/>
</dbReference>
<protein>
    <submittedName>
        <fullName evidence="8">S8 family serine peptidase</fullName>
    </submittedName>
</protein>
<dbReference type="PANTHER" id="PTHR43806">
    <property type="entry name" value="PEPTIDASE S8"/>
    <property type="match status" value="1"/>
</dbReference>
<dbReference type="EMBL" id="BSYI01000040">
    <property type="protein sequence ID" value="GMG84663.1"/>
    <property type="molecule type" value="Genomic_DNA"/>
</dbReference>
<name>A0ABQ6LNB6_9RHOB</name>
<keyword evidence="9" id="KW-1185">Reference proteome</keyword>
<gene>
    <name evidence="8" type="ORF">LNKW23_38790</name>
</gene>
<evidence type="ECO:0000313" key="9">
    <source>
        <dbReference type="Proteomes" id="UP001239909"/>
    </source>
</evidence>
<keyword evidence="4 5" id="KW-0720">Serine protease</keyword>
<reference evidence="8 9" key="1">
    <citation type="submission" date="2023-04" db="EMBL/GenBank/DDBJ databases">
        <title>Marinoamorphus aggregata gen. nov., sp. Nov., isolate from tissue of brittle star Ophioplocus japonicus.</title>
        <authorList>
            <person name="Kawano K."/>
            <person name="Sawayama S."/>
            <person name="Nakagawa S."/>
        </authorList>
    </citation>
    <scope>NUCLEOTIDE SEQUENCE [LARGE SCALE GENOMIC DNA]</scope>
    <source>
        <strain evidence="8 9">NKW23</strain>
    </source>
</reference>
<feature type="active site" description="Charge relay system" evidence="5">
    <location>
        <position position="338"/>
    </location>
</feature>
<keyword evidence="2 5" id="KW-0645">Protease</keyword>
<feature type="domain" description="Peptidase S8/S53" evidence="7">
    <location>
        <begin position="150"/>
        <end position="363"/>
    </location>
</feature>
<evidence type="ECO:0000256" key="2">
    <source>
        <dbReference type="ARBA" id="ARBA00022670"/>
    </source>
</evidence>
<evidence type="ECO:0000256" key="6">
    <source>
        <dbReference type="SAM" id="SignalP"/>
    </source>
</evidence>
<dbReference type="PROSITE" id="PS51892">
    <property type="entry name" value="SUBTILASE"/>
    <property type="match status" value="1"/>
</dbReference>
<feature type="active site" description="Charge relay system" evidence="5">
    <location>
        <position position="159"/>
    </location>
</feature>
<feature type="signal peptide" evidence="6">
    <location>
        <begin position="1"/>
        <end position="21"/>
    </location>
</feature>